<evidence type="ECO:0000256" key="16">
    <source>
        <dbReference type="ARBA" id="ARBA00023209"/>
    </source>
</evidence>
<sequence>MLHYSLRPRARQSAIRFLSSIERSHAKELEDSVFLGKGVRVKPSIKSQPKESNEDLRILDESIRKAEYLAKNFTTDSIKLQTRLPPNFATNQHLAINNSNELSSLLWNFDAPIRHAFAYGSGVFSQGYSDPNTQIDLIFGVTYPAHWHSINMKRNKHHYSTLKYFGSSFISQFQDIGAGVYFNPFVEIDGKLIKYGVVSIDKLIEDLASWKSFYLAGRLQKPVKILRDDTMIKFWNQQNLRAAATLAYLNLPEDKPFDEFQFYRNITELSYNGDIRYLLGAENPQKIDNIVSKNFNYFQQYYSPILSEVIQDKHFVLPPGFTKENANQRLKDIIFKSSSIQTAKGLFSAGLSKSIKYAYAKRLKASKK</sequence>
<evidence type="ECO:0000256" key="14">
    <source>
        <dbReference type="ARBA" id="ARBA00023128"/>
    </source>
</evidence>
<dbReference type="Pfam" id="PF09139">
    <property type="entry name" value="Tam41_Mmp37"/>
    <property type="match status" value="2"/>
</dbReference>
<gene>
    <name evidence="19" type="ORF">WICMUC_002725</name>
</gene>
<keyword evidence="14" id="KW-0496">Mitochondrion</keyword>
<evidence type="ECO:0000256" key="10">
    <source>
        <dbReference type="ARBA" id="ARBA00022695"/>
    </source>
</evidence>
<evidence type="ECO:0000256" key="9">
    <source>
        <dbReference type="ARBA" id="ARBA00022679"/>
    </source>
</evidence>
<dbReference type="GO" id="GO:0016024">
    <property type="term" value="P:CDP-diacylglycerol biosynthetic process"/>
    <property type="evidence" value="ECO:0007669"/>
    <property type="project" value="TreeGrafter"/>
</dbReference>
<keyword evidence="12" id="KW-0460">Magnesium</keyword>
<evidence type="ECO:0000256" key="17">
    <source>
        <dbReference type="ARBA" id="ARBA00023264"/>
    </source>
</evidence>
<keyword evidence="15" id="KW-0472">Membrane</keyword>
<dbReference type="EMBL" id="JAEUBF010000772">
    <property type="protein sequence ID" value="KAH3675436.1"/>
    <property type="molecule type" value="Genomic_DNA"/>
</dbReference>
<comment type="cofactor">
    <cofactor evidence="1">
        <name>Mg(2+)</name>
        <dbReference type="ChEBI" id="CHEBI:18420"/>
    </cofactor>
</comment>
<evidence type="ECO:0000256" key="13">
    <source>
        <dbReference type="ARBA" id="ARBA00023098"/>
    </source>
</evidence>
<evidence type="ECO:0000256" key="7">
    <source>
        <dbReference type="ARBA" id="ARBA00018337"/>
    </source>
</evidence>
<keyword evidence="16" id="KW-0594">Phospholipid biosynthesis</keyword>
<comment type="caution">
    <text evidence="19">The sequence shown here is derived from an EMBL/GenBank/DDBJ whole genome shotgun (WGS) entry which is preliminary data.</text>
</comment>
<dbReference type="PANTHER" id="PTHR13619:SF0">
    <property type="entry name" value="PHOSPHATIDATE CYTIDYLYLTRANSFERASE, MITOCHONDRIAL"/>
    <property type="match status" value="1"/>
</dbReference>
<dbReference type="InterPro" id="IPR015222">
    <property type="entry name" value="Tam41"/>
</dbReference>
<dbReference type="Proteomes" id="UP000769528">
    <property type="component" value="Unassembled WGS sequence"/>
</dbReference>
<protein>
    <recommendedName>
        <fullName evidence="7">Phosphatidate cytidylyltransferase, mitochondrial</fullName>
        <ecNumber evidence="6">2.7.7.41</ecNumber>
    </recommendedName>
    <alternativeName>
        <fullName evidence="18">CDP-diacylglycerol synthase</fullName>
    </alternativeName>
</protein>
<evidence type="ECO:0000256" key="18">
    <source>
        <dbReference type="ARBA" id="ARBA00029893"/>
    </source>
</evidence>
<evidence type="ECO:0000256" key="1">
    <source>
        <dbReference type="ARBA" id="ARBA00001946"/>
    </source>
</evidence>
<dbReference type="GO" id="GO:0032049">
    <property type="term" value="P:cardiolipin biosynthetic process"/>
    <property type="evidence" value="ECO:0007669"/>
    <property type="project" value="InterPro"/>
</dbReference>
<dbReference type="PANTHER" id="PTHR13619">
    <property type="entry name" value="PHOSPHATIDATE CYTIDYLYLTRANSFERASE, MITOCHONDRIAL"/>
    <property type="match status" value="1"/>
</dbReference>
<reference evidence="19" key="1">
    <citation type="journal article" date="2021" name="Open Biol.">
        <title>Shared evolutionary footprints suggest mitochondrial oxidative damage underlies multiple complex I losses in fungi.</title>
        <authorList>
            <person name="Schikora-Tamarit M.A."/>
            <person name="Marcet-Houben M."/>
            <person name="Nosek J."/>
            <person name="Gabaldon T."/>
        </authorList>
    </citation>
    <scope>NUCLEOTIDE SEQUENCE</scope>
    <source>
        <strain evidence="19">CBS6341</strain>
    </source>
</reference>
<name>A0A9P8TE03_9ASCO</name>
<keyword evidence="8" id="KW-0444">Lipid biosynthesis</keyword>
<dbReference type="EC" id="2.7.7.41" evidence="6"/>
<evidence type="ECO:0000313" key="19">
    <source>
        <dbReference type="EMBL" id="KAH3675436.1"/>
    </source>
</evidence>
<evidence type="ECO:0000256" key="8">
    <source>
        <dbReference type="ARBA" id="ARBA00022516"/>
    </source>
</evidence>
<keyword evidence="17" id="KW-1208">Phospholipid metabolism</keyword>
<comment type="pathway">
    <text evidence="4">Lipid metabolism.</text>
</comment>
<organism evidence="19 20">
    <name type="scientific">Wickerhamomyces mucosus</name>
    <dbReference type="NCBI Taxonomy" id="1378264"/>
    <lineage>
        <taxon>Eukaryota</taxon>
        <taxon>Fungi</taxon>
        <taxon>Dikarya</taxon>
        <taxon>Ascomycota</taxon>
        <taxon>Saccharomycotina</taxon>
        <taxon>Saccharomycetes</taxon>
        <taxon>Phaffomycetales</taxon>
        <taxon>Wickerhamomycetaceae</taxon>
        <taxon>Wickerhamomyces</taxon>
    </lineage>
</organism>
<dbReference type="GO" id="GO:0004605">
    <property type="term" value="F:phosphatidate cytidylyltransferase activity"/>
    <property type="evidence" value="ECO:0007669"/>
    <property type="project" value="UniProtKB-EC"/>
</dbReference>
<keyword evidence="13" id="KW-0443">Lipid metabolism</keyword>
<evidence type="ECO:0000256" key="5">
    <source>
        <dbReference type="ARBA" id="ARBA00005458"/>
    </source>
</evidence>
<reference evidence="19" key="2">
    <citation type="submission" date="2021-01" db="EMBL/GenBank/DDBJ databases">
        <authorList>
            <person name="Schikora-Tamarit M.A."/>
        </authorList>
    </citation>
    <scope>NUCLEOTIDE SEQUENCE</scope>
    <source>
        <strain evidence="19">CBS6341</strain>
    </source>
</reference>
<dbReference type="GO" id="GO:0005743">
    <property type="term" value="C:mitochondrial inner membrane"/>
    <property type="evidence" value="ECO:0007669"/>
    <property type="project" value="UniProtKB-SubCell"/>
</dbReference>
<dbReference type="AlphaFoldDB" id="A0A9P8TE03"/>
<accession>A0A9P8TE03</accession>
<proteinExistence type="inferred from homology"/>
<evidence type="ECO:0000256" key="11">
    <source>
        <dbReference type="ARBA" id="ARBA00022792"/>
    </source>
</evidence>
<keyword evidence="10" id="KW-0548">Nucleotidyltransferase</keyword>
<evidence type="ECO:0000256" key="6">
    <source>
        <dbReference type="ARBA" id="ARBA00012487"/>
    </source>
</evidence>
<keyword evidence="11" id="KW-0999">Mitochondrion inner membrane</keyword>
<evidence type="ECO:0000313" key="20">
    <source>
        <dbReference type="Proteomes" id="UP000769528"/>
    </source>
</evidence>
<comment type="similarity">
    <text evidence="5">Belongs to the TAM41 family.</text>
</comment>
<dbReference type="OrthoDB" id="341477at2759"/>
<evidence type="ECO:0000256" key="2">
    <source>
        <dbReference type="ARBA" id="ARBA00004443"/>
    </source>
</evidence>
<keyword evidence="9" id="KW-0808">Transferase</keyword>
<comment type="subcellular location">
    <subcellularLocation>
        <location evidence="2">Mitochondrion inner membrane</location>
        <topology evidence="2">Peripheral membrane protein</topology>
        <orientation evidence="2">Matrix side</orientation>
    </subcellularLocation>
</comment>
<evidence type="ECO:0000256" key="12">
    <source>
        <dbReference type="ARBA" id="ARBA00022842"/>
    </source>
</evidence>
<keyword evidence="20" id="KW-1185">Reference proteome</keyword>
<evidence type="ECO:0000256" key="4">
    <source>
        <dbReference type="ARBA" id="ARBA00005189"/>
    </source>
</evidence>
<comment type="pathway">
    <text evidence="3">Phospholipid metabolism; CDP-diacylglycerol biosynthesis; CDP-diacylglycerol from sn-glycerol 3-phosphate: step 3/3.</text>
</comment>
<dbReference type="PIRSF" id="PIRSF028840">
    <property type="entry name" value="Mmp37"/>
    <property type="match status" value="1"/>
</dbReference>
<evidence type="ECO:0000256" key="3">
    <source>
        <dbReference type="ARBA" id="ARBA00005119"/>
    </source>
</evidence>
<evidence type="ECO:0000256" key="15">
    <source>
        <dbReference type="ARBA" id="ARBA00023136"/>
    </source>
</evidence>